<keyword evidence="2" id="KW-1185">Reference proteome</keyword>
<organism evidence="1 2">
    <name type="scientific">Theobroma cacao</name>
    <name type="common">Cacao</name>
    <name type="synonym">Cocoa</name>
    <dbReference type="NCBI Taxonomy" id="3641"/>
    <lineage>
        <taxon>Eukaryota</taxon>
        <taxon>Viridiplantae</taxon>
        <taxon>Streptophyta</taxon>
        <taxon>Embryophyta</taxon>
        <taxon>Tracheophyta</taxon>
        <taxon>Spermatophyta</taxon>
        <taxon>Magnoliopsida</taxon>
        <taxon>eudicotyledons</taxon>
        <taxon>Gunneridae</taxon>
        <taxon>Pentapetalae</taxon>
        <taxon>rosids</taxon>
        <taxon>malvids</taxon>
        <taxon>Malvales</taxon>
        <taxon>Malvaceae</taxon>
        <taxon>Byttnerioideae</taxon>
        <taxon>Theobroma</taxon>
    </lineage>
</organism>
<protein>
    <submittedName>
        <fullName evidence="1">Uncharacterized protein</fullName>
    </submittedName>
</protein>
<dbReference type="eggNOG" id="KOG1330">
    <property type="taxonomic scope" value="Eukaryota"/>
</dbReference>
<dbReference type="Proteomes" id="UP000026915">
    <property type="component" value="Chromosome 1"/>
</dbReference>
<dbReference type="EMBL" id="CM001879">
    <property type="protein sequence ID" value="EOX92136.1"/>
    <property type="molecule type" value="Genomic_DNA"/>
</dbReference>
<reference evidence="1 2" key="1">
    <citation type="journal article" date="2013" name="Genome Biol.">
        <title>The genome sequence of the most widely cultivated cacao type and its use to identify candidate genes regulating pod color.</title>
        <authorList>
            <person name="Motamayor J.C."/>
            <person name="Mockaitis K."/>
            <person name="Schmutz J."/>
            <person name="Haiminen N."/>
            <person name="Iii D.L."/>
            <person name="Cornejo O."/>
            <person name="Findley S.D."/>
            <person name="Zheng P."/>
            <person name="Utro F."/>
            <person name="Royaert S."/>
            <person name="Saski C."/>
            <person name="Jenkins J."/>
            <person name="Podicheti R."/>
            <person name="Zhao M."/>
            <person name="Scheffler B.E."/>
            <person name="Stack J.C."/>
            <person name="Feltus F.A."/>
            <person name="Mustiga G.M."/>
            <person name="Amores F."/>
            <person name="Phillips W."/>
            <person name="Marelli J.P."/>
            <person name="May G.D."/>
            <person name="Shapiro H."/>
            <person name="Ma J."/>
            <person name="Bustamante C.D."/>
            <person name="Schnell R.J."/>
            <person name="Main D."/>
            <person name="Gilbert D."/>
            <person name="Parida L."/>
            <person name="Kuhn D.N."/>
        </authorList>
    </citation>
    <scope>NUCLEOTIDE SEQUENCE [LARGE SCALE GENOMIC DNA]</scope>
    <source>
        <strain evidence="2">cv. Matina 1-6</strain>
    </source>
</reference>
<dbReference type="HOGENOM" id="CLU_1484522_0_0_1"/>
<dbReference type="AlphaFoldDB" id="A0A061DJK7"/>
<sequence length="182" mass="20247">MVQSSTTTDISIMVGLTYQSSPIAYKTLLLYAEQIVYNFYTEKSGMQKLRVVLYLPMEVEKYVCLISVSLVNEIQSPIFAGIVPEKSRTSVESLLASFTPSIVGALAQDFYGYRPIPKISSDSIEMETNRQNAAPLPGHCTQRLGFQWQSVASFTNSFSARIQETGGEQGCMHYLSQKSCNK</sequence>
<name>A0A061DJK7_THECC</name>
<dbReference type="InParanoid" id="A0A061DJK7"/>
<dbReference type="STRING" id="3641.A0A061DJK7"/>
<evidence type="ECO:0000313" key="2">
    <source>
        <dbReference type="Proteomes" id="UP000026915"/>
    </source>
</evidence>
<dbReference type="Gramene" id="EOX92136">
    <property type="protein sequence ID" value="EOX92136"/>
    <property type="gene ID" value="TCM_001130"/>
</dbReference>
<proteinExistence type="predicted"/>
<accession>A0A061DJK7</accession>
<gene>
    <name evidence="1" type="ORF">TCM_001130</name>
</gene>
<evidence type="ECO:0000313" key="1">
    <source>
        <dbReference type="EMBL" id="EOX92136.1"/>
    </source>
</evidence>